<feature type="transmembrane region" description="Helical" evidence="16">
    <location>
        <begin position="598"/>
        <end position="615"/>
    </location>
</feature>
<dbReference type="InterPro" id="IPR003373">
    <property type="entry name" value="Fe2_transport_prot-B"/>
</dbReference>
<dbReference type="InterPro" id="IPR011640">
    <property type="entry name" value="Fe2_transport_prot_B_C"/>
</dbReference>
<feature type="transmembrane region" description="Helical" evidence="16">
    <location>
        <begin position="382"/>
        <end position="405"/>
    </location>
</feature>
<evidence type="ECO:0000256" key="7">
    <source>
        <dbReference type="ARBA" id="ARBA00022741"/>
    </source>
</evidence>
<sequence length="653" mass="71672">MKTLALVGNPNCGKTTLFNQLTGTTAYVGNWPGVTVEKKEGIWNGNRVLDLPGIYSLSPYSPEEKLTRRYILDEGPDLIIDLIDATNLERSLYLTTQLAELGHPVLLVLNMGDLLEKEGITINTKTLSMMTGCHVVQISASKGEGLEAFSREVEKVLDENKLPALPLFSNSVEKYISQIVSDDFIHNIPIGRPQRWASIKLLEDDELFLSTMPPIPEETAKTLQEARIALQNHYGDDIEAIIIDQRYKVAEKISADCQTRIAQKKKFSFDTIATSKWGAIPLFIAIMAGVFYLSIGLVGGITTSWLESGFDWLGQSLHTFLHMMGVLPLLSGLLIDGIIAGVGSVLTFVPQLFVLFLLLSILEDCGYMARIAFIMDRLMRSIGLSGKSIIPMVIGTGCSVPAIMCTRTIEHQKQRELTVVVTPFIPCGAKMPVFALMITYFFPGRWYIAPLVYFVGILAVIITGLLSQALDKHKEKNAFILELPRYQIPTAKNVWLQTKERIRGFILKAGTVILLSSAIIYLLQSYSFTFQSVEADSSMLALIGKLIAPLFIPLGFGFWQASVALLTGIAAKESIVSTLSVTIGSAGLSSFFTPASALSFMVFILLSSPCIAALSAMAKELGSRKKFFFAILWQTGFAYLAALLSYGLGSLIL</sequence>
<evidence type="ECO:0000256" key="14">
    <source>
        <dbReference type="PIRSR" id="PIRSR603373-1"/>
    </source>
</evidence>
<evidence type="ECO:0000256" key="3">
    <source>
        <dbReference type="ARBA" id="ARBA00022475"/>
    </source>
</evidence>
<feature type="transmembrane region" description="Helical" evidence="16">
    <location>
        <begin position="282"/>
        <end position="306"/>
    </location>
</feature>
<dbReference type="InterPro" id="IPR027417">
    <property type="entry name" value="P-loop_NTPase"/>
</dbReference>
<gene>
    <name evidence="18" type="ordered locus">SpiGrapes_1051</name>
</gene>
<comment type="similarity">
    <text evidence="16">Belongs to the TRAFAC class TrmE-Era-EngA-EngB-Septin-like GTPase superfamily. FeoB GTPase (TC 9.A.8) family.</text>
</comment>
<evidence type="ECO:0000313" key="18">
    <source>
        <dbReference type="EMBL" id="AEV28875.1"/>
    </source>
</evidence>
<organism evidence="18 19">
    <name type="scientific">Sphaerochaeta pleomorpha (strain ATCC BAA-1885 / DSM 22778 / Grapes)</name>
    <dbReference type="NCBI Taxonomy" id="158190"/>
    <lineage>
        <taxon>Bacteria</taxon>
        <taxon>Pseudomonadati</taxon>
        <taxon>Spirochaetota</taxon>
        <taxon>Spirochaetia</taxon>
        <taxon>Spirochaetales</taxon>
        <taxon>Sphaerochaetaceae</taxon>
        <taxon>Sphaerochaeta</taxon>
    </lineage>
</organism>
<dbReference type="PANTHER" id="PTHR43185">
    <property type="entry name" value="FERROUS IRON TRANSPORT PROTEIN B"/>
    <property type="match status" value="1"/>
</dbReference>
<dbReference type="PROSITE" id="PS51711">
    <property type="entry name" value="G_FEOB"/>
    <property type="match status" value="1"/>
</dbReference>
<dbReference type="SUPFAM" id="SSF52540">
    <property type="entry name" value="P-loop containing nucleoside triphosphate hydrolases"/>
    <property type="match status" value="1"/>
</dbReference>
<keyword evidence="8 16" id="KW-1133">Transmembrane helix</keyword>
<keyword evidence="12 16" id="KW-0472">Membrane</keyword>
<dbReference type="Pfam" id="PF07664">
    <property type="entry name" value="FeoB_C"/>
    <property type="match status" value="1"/>
</dbReference>
<feature type="binding site" evidence="14">
    <location>
        <begin position="8"/>
        <end position="15"/>
    </location>
    <ligand>
        <name>GTP</name>
        <dbReference type="ChEBI" id="CHEBI:37565"/>
        <label>1</label>
    </ligand>
</feature>
<evidence type="ECO:0000256" key="12">
    <source>
        <dbReference type="ARBA" id="ARBA00023136"/>
    </source>
</evidence>
<dbReference type="GO" id="GO:0046872">
    <property type="term" value="F:metal ion binding"/>
    <property type="evidence" value="ECO:0007669"/>
    <property type="project" value="UniProtKB-KW"/>
</dbReference>
<dbReference type="InterPro" id="IPR011642">
    <property type="entry name" value="Gate_dom"/>
</dbReference>
<evidence type="ECO:0000256" key="10">
    <source>
        <dbReference type="ARBA" id="ARBA00023065"/>
    </source>
</evidence>
<feature type="transmembrane region" description="Helical" evidence="16">
    <location>
        <begin position="505"/>
        <end position="526"/>
    </location>
</feature>
<dbReference type="InterPro" id="IPR030389">
    <property type="entry name" value="G_FEOB_dom"/>
</dbReference>
<dbReference type="Gene3D" id="1.10.287.1770">
    <property type="match status" value="1"/>
</dbReference>
<keyword evidence="9 16" id="KW-0408">Iron</keyword>
<dbReference type="NCBIfam" id="TIGR00437">
    <property type="entry name" value="feoB"/>
    <property type="match status" value="1"/>
</dbReference>
<dbReference type="Gene3D" id="3.40.50.300">
    <property type="entry name" value="P-loop containing nucleotide triphosphate hydrolases"/>
    <property type="match status" value="1"/>
</dbReference>
<comment type="subcellular location">
    <subcellularLocation>
        <location evidence="1 16">Cell inner membrane</location>
        <topology evidence="1 16">Multi-pass membrane protein</topology>
    </subcellularLocation>
</comment>
<feature type="binding site" evidence="15">
    <location>
        <position position="22"/>
    </location>
    <ligand>
        <name>Mg(2+)</name>
        <dbReference type="ChEBI" id="CHEBI:18420"/>
        <label>1</label>
    </ligand>
</feature>
<evidence type="ECO:0000256" key="6">
    <source>
        <dbReference type="ARBA" id="ARBA00022692"/>
    </source>
</evidence>
<feature type="binding site" evidence="14">
    <location>
        <begin position="50"/>
        <end position="53"/>
    </location>
    <ligand>
        <name>GTP</name>
        <dbReference type="ChEBI" id="CHEBI:37565"/>
        <label>1</label>
    </ligand>
</feature>
<dbReference type="HOGENOM" id="CLU_013350_2_0_12"/>
<keyword evidence="3" id="KW-1003">Cell membrane</keyword>
<feature type="binding site" evidence="14">
    <location>
        <begin position="110"/>
        <end position="113"/>
    </location>
    <ligand>
        <name>GTP</name>
        <dbReference type="ChEBI" id="CHEBI:37565"/>
        <label>1</label>
    </ligand>
</feature>
<feature type="binding site" evidence="14">
    <location>
        <begin position="33"/>
        <end position="37"/>
    </location>
    <ligand>
        <name>GTP</name>
        <dbReference type="ChEBI" id="CHEBI:37565"/>
        <label>1</label>
    </ligand>
</feature>
<dbReference type="GO" id="GO:0015093">
    <property type="term" value="F:ferrous iron transmembrane transporter activity"/>
    <property type="evidence" value="ECO:0007669"/>
    <property type="project" value="UniProtKB-UniRule"/>
</dbReference>
<dbReference type="FunFam" id="3.40.50.300:FF:000426">
    <property type="entry name" value="Ferrous iron transport protein B"/>
    <property type="match status" value="1"/>
</dbReference>
<dbReference type="InterPro" id="IPR006073">
    <property type="entry name" value="GTP-bd"/>
</dbReference>
<dbReference type="OrthoDB" id="9809127at2"/>
<dbReference type="RefSeq" id="WP_014269724.1">
    <property type="nucleotide sequence ID" value="NC_016633.1"/>
</dbReference>
<evidence type="ECO:0000256" key="2">
    <source>
        <dbReference type="ARBA" id="ARBA00022448"/>
    </source>
</evidence>
<dbReference type="Proteomes" id="UP000005632">
    <property type="component" value="Chromosome"/>
</dbReference>
<keyword evidence="6 16" id="KW-0812">Transmembrane</keyword>
<evidence type="ECO:0000256" key="15">
    <source>
        <dbReference type="PIRSR" id="PIRSR603373-2"/>
    </source>
</evidence>
<keyword evidence="5" id="KW-0997">Cell inner membrane</keyword>
<comment type="function">
    <text evidence="16">Probable transporter of a GTP-driven Fe(2+) uptake system.</text>
</comment>
<proteinExistence type="inferred from homology"/>
<dbReference type="EMBL" id="CP003155">
    <property type="protein sequence ID" value="AEV28875.1"/>
    <property type="molecule type" value="Genomic_DNA"/>
</dbReference>
<evidence type="ECO:0000256" key="8">
    <source>
        <dbReference type="ARBA" id="ARBA00022989"/>
    </source>
</evidence>
<evidence type="ECO:0000256" key="9">
    <source>
        <dbReference type="ARBA" id="ARBA00023004"/>
    </source>
</evidence>
<dbReference type="eggNOG" id="COG0370">
    <property type="taxonomic scope" value="Bacteria"/>
</dbReference>
<dbReference type="AlphaFoldDB" id="G8QRU2"/>
<dbReference type="GO" id="GO:0005525">
    <property type="term" value="F:GTP binding"/>
    <property type="evidence" value="ECO:0007669"/>
    <property type="project" value="UniProtKB-KW"/>
</dbReference>
<keyword evidence="2 16" id="KW-0813">Transport</keyword>
<keyword evidence="7 14" id="KW-0547">Nucleotide-binding</keyword>
<keyword evidence="15" id="KW-0479">Metal-binding</keyword>
<keyword evidence="11 14" id="KW-0342">GTP-binding</keyword>
<feature type="binding site" evidence="15">
    <location>
        <position position="23"/>
    </location>
    <ligand>
        <name>Mg(2+)</name>
        <dbReference type="ChEBI" id="CHEBI:18420"/>
        <label>2</label>
    </ligand>
</feature>
<feature type="transmembrane region" description="Helical" evidence="16">
    <location>
        <begin position="417"/>
        <end position="441"/>
    </location>
</feature>
<dbReference type="Pfam" id="PF02421">
    <property type="entry name" value="FeoB_N"/>
    <property type="match status" value="1"/>
</dbReference>
<evidence type="ECO:0000256" key="11">
    <source>
        <dbReference type="ARBA" id="ARBA00023134"/>
    </source>
</evidence>
<dbReference type="CDD" id="cd01879">
    <property type="entry name" value="FeoB"/>
    <property type="match status" value="1"/>
</dbReference>
<dbReference type="PRINTS" id="PR00326">
    <property type="entry name" value="GTP1OBG"/>
</dbReference>
<feature type="transmembrane region" description="Helical" evidence="16">
    <location>
        <begin position="574"/>
        <end position="592"/>
    </location>
</feature>
<feature type="binding site" evidence="15">
    <location>
        <position position="19"/>
    </location>
    <ligand>
        <name>Mg(2+)</name>
        <dbReference type="ChEBI" id="CHEBI:18420"/>
        <label>2</label>
    </ligand>
</feature>
<dbReference type="GO" id="GO:0005886">
    <property type="term" value="C:plasma membrane"/>
    <property type="evidence" value="ECO:0007669"/>
    <property type="project" value="UniProtKB-SubCell"/>
</dbReference>
<keyword evidence="4 16" id="KW-0410">Iron transport</keyword>
<evidence type="ECO:0000256" key="16">
    <source>
        <dbReference type="RuleBase" id="RU362098"/>
    </source>
</evidence>
<dbReference type="PANTHER" id="PTHR43185:SF1">
    <property type="entry name" value="FE(2+) TRANSPORTER FEOB"/>
    <property type="match status" value="1"/>
</dbReference>
<dbReference type="Pfam" id="PF17910">
    <property type="entry name" value="FeoB_Cyto"/>
    <property type="match status" value="1"/>
</dbReference>
<feature type="domain" description="FeoB-type G" evidence="17">
    <location>
        <begin position="1"/>
        <end position="159"/>
    </location>
</feature>
<evidence type="ECO:0000256" key="13">
    <source>
        <dbReference type="NCBIfam" id="TIGR00437"/>
    </source>
</evidence>
<evidence type="ECO:0000256" key="4">
    <source>
        <dbReference type="ARBA" id="ARBA00022496"/>
    </source>
</evidence>
<reference evidence="18 19" key="1">
    <citation type="submission" date="2011-11" db="EMBL/GenBank/DDBJ databases">
        <title>Complete sequence of Spirochaeta sp. grapes.</title>
        <authorList>
            <consortium name="US DOE Joint Genome Institute"/>
            <person name="Lucas S."/>
            <person name="Han J."/>
            <person name="Lapidus A."/>
            <person name="Cheng J.-F."/>
            <person name="Goodwin L."/>
            <person name="Pitluck S."/>
            <person name="Peters L."/>
            <person name="Ovchinnikova G."/>
            <person name="Munk A.C."/>
            <person name="Detter J.C."/>
            <person name="Han C."/>
            <person name="Tapia R."/>
            <person name="Land M."/>
            <person name="Hauser L."/>
            <person name="Kyrpides N."/>
            <person name="Ivanova N."/>
            <person name="Pagani I."/>
            <person name="Ritalahtilisa K."/>
            <person name="Loeffler F."/>
            <person name="Woyke T."/>
        </authorList>
    </citation>
    <scope>NUCLEOTIDE SEQUENCE [LARGE SCALE GENOMIC DNA]</scope>
    <source>
        <strain evidence="19">ATCC BAA-1885 / DSM 22778 / Grapes</strain>
    </source>
</reference>
<evidence type="ECO:0000259" key="17">
    <source>
        <dbReference type="PROSITE" id="PS51711"/>
    </source>
</evidence>
<evidence type="ECO:0000256" key="1">
    <source>
        <dbReference type="ARBA" id="ARBA00004429"/>
    </source>
</evidence>
<dbReference type="Pfam" id="PF07670">
    <property type="entry name" value="Gate"/>
    <property type="match status" value="2"/>
</dbReference>
<protein>
    <recommendedName>
        <fullName evidence="13 16">Ferrous iron transport protein B</fullName>
    </recommendedName>
</protein>
<feature type="transmembrane region" description="Helical" evidence="16">
    <location>
        <begin position="546"/>
        <end position="567"/>
    </location>
</feature>
<evidence type="ECO:0000313" key="19">
    <source>
        <dbReference type="Proteomes" id="UP000005632"/>
    </source>
</evidence>
<evidence type="ECO:0000256" key="5">
    <source>
        <dbReference type="ARBA" id="ARBA00022519"/>
    </source>
</evidence>
<dbReference type="InterPro" id="IPR050860">
    <property type="entry name" value="FeoB_GTPase"/>
</dbReference>
<keyword evidence="19" id="KW-1185">Reference proteome</keyword>
<name>G8QRU2_SPHPG</name>
<feature type="transmembrane region" description="Helical" evidence="16">
    <location>
        <begin position="447"/>
        <end position="466"/>
    </location>
</feature>
<keyword evidence="10" id="KW-0406">Ion transport</keyword>
<accession>G8QRU2</accession>
<keyword evidence="15" id="KW-0460">Magnesium</keyword>
<dbReference type="STRING" id="158190.SpiGrapes_1051"/>
<feature type="transmembrane region" description="Helical" evidence="16">
    <location>
        <begin position="627"/>
        <end position="648"/>
    </location>
</feature>
<dbReference type="KEGG" id="sgp:SpiGrapes_1051"/>
<dbReference type="InterPro" id="IPR041069">
    <property type="entry name" value="FeoB_Cyto"/>
</dbReference>